<evidence type="ECO:0000256" key="4">
    <source>
        <dbReference type="ARBA" id="ARBA00022932"/>
    </source>
</evidence>
<keyword evidence="11" id="KW-1185">Reference proteome</keyword>
<dbReference type="PANTHER" id="PTHR10322:SF23">
    <property type="entry name" value="DNA POLYMERASE DELTA CATALYTIC SUBUNIT"/>
    <property type="match status" value="1"/>
</dbReference>
<keyword evidence="5 7" id="KW-0238">DNA-binding</keyword>
<reference evidence="10 11" key="1">
    <citation type="submission" date="2024-06" db="EMBL/GenBank/DDBJ databases">
        <authorList>
            <person name="Li F."/>
        </authorList>
    </citation>
    <scope>NUCLEOTIDE SEQUENCE [LARGE SCALE GENOMIC DNA]</scope>
    <source>
        <strain evidence="10 11">GXAS 311</strain>
    </source>
</reference>
<proteinExistence type="inferred from homology"/>
<comment type="catalytic activity">
    <reaction evidence="6 7">
        <text>DNA(n) + a 2'-deoxyribonucleoside 5'-triphosphate = DNA(n+1) + diphosphate</text>
        <dbReference type="Rhea" id="RHEA:22508"/>
        <dbReference type="Rhea" id="RHEA-COMP:17339"/>
        <dbReference type="Rhea" id="RHEA-COMP:17340"/>
        <dbReference type="ChEBI" id="CHEBI:33019"/>
        <dbReference type="ChEBI" id="CHEBI:61560"/>
        <dbReference type="ChEBI" id="CHEBI:173112"/>
        <dbReference type="EC" id="2.7.7.7"/>
    </reaction>
</comment>
<dbReference type="InterPro" id="IPR012337">
    <property type="entry name" value="RNaseH-like_sf"/>
</dbReference>
<dbReference type="Gene3D" id="3.90.1600.10">
    <property type="entry name" value="Palm domain of DNA polymerase"/>
    <property type="match status" value="2"/>
</dbReference>
<dbReference type="Proteomes" id="UP001548189">
    <property type="component" value="Unassembled WGS sequence"/>
</dbReference>
<keyword evidence="7" id="KW-0235">DNA replication</keyword>
<keyword evidence="3 7" id="KW-0548">Nucleotidyltransferase</keyword>
<dbReference type="Gene3D" id="1.10.132.60">
    <property type="entry name" value="DNA polymerase family B, C-terminal domain"/>
    <property type="match status" value="1"/>
</dbReference>
<evidence type="ECO:0000256" key="7">
    <source>
        <dbReference type="RuleBase" id="RU000442"/>
    </source>
</evidence>
<evidence type="ECO:0000259" key="9">
    <source>
        <dbReference type="Pfam" id="PF03104"/>
    </source>
</evidence>
<dbReference type="Gene3D" id="2.40.50.590">
    <property type="match status" value="1"/>
</dbReference>
<evidence type="ECO:0000256" key="1">
    <source>
        <dbReference type="ARBA" id="ARBA00005755"/>
    </source>
</evidence>
<gene>
    <name evidence="10" type="ORF">ABVT43_10800</name>
</gene>
<dbReference type="NCBIfam" id="NF004421">
    <property type="entry name" value="PRK05762.1-2"/>
    <property type="match status" value="1"/>
</dbReference>
<dbReference type="InterPro" id="IPR050240">
    <property type="entry name" value="DNA_pol_type-B"/>
</dbReference>
<dbReference type="SUPFAM" id="SSF56672">
    <property type="entry name" value="DNA/RNA polymerases"/>
    <property type="match status" value="1"/>
</dbReference>
<dbReference type="Pfam" id="PF00136">
    <property type="entry name" value="DNA_pol_B"/>
    <property type="match status" value="1"/>
</dbReference>
<dbReference type="Pfam" id="PF03104">
    <property type="entry name" value="DNA_pol_B_exo1"/>
    <property type="match status" value="1"/>
</dbReference>
<organism evidence="10 11">
    <name type="scientific">Aliikangiella maris</name>
    <dbReference type="NCBI Taxonomy" id="3162458"/>
    <lineage>
        <taxon>Bacteria</taxon>
        <taxon>Pseudomonadati</taxon>
        <taxon>Pseudomonadota</taxon>
        <taxon>Gammaproteobacteria</taxon>
        <taxon>Oceanospirillales</taxon>
        <taxon>Pleioneaceae</taxon>
        <taxon>Aliikangiella</taxon>
    </lineage>
</organism>
<evidence type="ECO:0000256" key="5">
    <source>
        <dbReference type="ARBA" id="ARBA00023125"/>
    </source>
</evidence>
<dbReference type="InterPro" id="IPR006133">
    <property type="entry name" value="DNA-dir_DNA_pol_B_exonuc"/>
</dbReference>
<dbReference type="EMBL" id="JBEVCJ010000011">
    <property type="protein sequence ID" value="MET1255615.1"/>
    <property type="molecule type" value="Genomic_DNA"/>
</dbReference>
<feature type="domain" description="DNA-directed DNA polymerase family B exonuclease" evidence="9">
    <location>
        <begin position="111"/>
        <end position="358"/>
    </location>
</feature>
<dbReference type="EC" id="2.7.7.7" evidence="7"/>
<dbReference type="PANTHER" id="PTHR10322">
    <property type="entry name" value="DNA POLYMERASE CATALYTIC SUBUNIT"/>
    <property type="match status" value="1"/>
</dbReference>
<keyword evidence="2 7" id="KW-0808">Transferase</keyword>
<dbReference type="InterPro" id="IPR017964">
    <property type="entry name" value="DNA-dir_DNA_pol_B_CS"/>
</dbReference>
<evidence type="ECO:0000313" key="10">
    <source>
        <dbReference type="EMBL" id="MET1255615.1"/>
    </source>
</evidence>
<evidence type="ECO:0000256" key="2">
    <source>
        <dbReference type="ARBA" id="ARBA00022679"/>
    </source>
</evidence>
<dbReference type="InterPro" id="IPR006134">
    <property type="entry name" value="DNA-dir_DNA_pol_B_multi_dom"/>
</dbReference>
<dbReference type="InterPro" id="IPR043502">
    <property type="entry name" value="DNA/RNA_pol_sf"/>
</dbReference>
<evidence type="ECO:0000256" key="3">
    <source>
        <dbReference type="ARBA" id="ARBA00022695"/>
    </source>
</evidence>
<evidence type="ECO:0000259" key="8">
    <source>
        <dbReference type="Pfam" id="PF00136"/>
    </source>
</evidence>
<evidence type="ECO:0000313" key="11">
    <source>
        <dbReference type="Proteomes" id="UP001548189"/>
    </source>
</evidence>
<dbReference type="SMART" id="SM00486">
    <property type="entry name" value="POLBc"/>
    <property type="match status" value="1"/>
</dbReference>
<dbReference type="GO" id="GO:0003887">
    <property type="term" value="F:DNA-directed DNA polymerase activity"/>
    <property type="evidence" value="ECO:0007669"/>
    <property type="project" value="UniProtKB-EC"/>
</dbReference>
<dbReference type="InterPro" id="IPR006172">
    <property type="entry name" value="DNA-dir_DNA_pol_B"/>
</dbReference>
<dbReference type="InterPro" id="IPR042087">
    <property type="entry name" value="DNA_pol_B_thumb"/>
</dbReference>
<dbReference type="RefSeq" id="WP_353896198.1">
    <property type="nucleotide sequence ID" value="NZ_JBEVCJ010000011.1"/>
</dbReference>
<dbReference type="Gene3D" id="3.30.420.10">
    <property type="entry name" value="Ribonuclease H-like superfamily/Ribonuclease H"/>
    <property type="match status" value="1"/>
</dbReference>
<keyword evidence="4 7" id="KW-0239">DNA-directed DNA polymerase</keyword>
<name>A0ABV2BUJ6_9GAMM</name>
<protein>
    <recommendedName>
        <fullName evidence="7">DNA polymerase</fullName>
        <ecNumber evidence="7">2.7.7.7</ecNumber>
    </recommendedName>
</protein>
<feature type="domain" description="DNA-directed DNA polymerase family B multifunctional" evidence="8">
    <location>
        <begin position="440"/>
        <end position="818"/>
    </location>
</feature>
<dbReference type="InterPro" id="IPR036397">
    <property type="entry name" value="RNaseH_sf"/>
</dbReference>
<dbReference type="SUPFAM" id="SSF53098">
    <property type="entry name" value="Ribonuclease H-like"/>
    <property type="match status" value="1"/>
</dbReference>
<sequence length="846" mass="96863">MTQGNLQPFSGKGFIISRHSFDQAQQAIIELWVVTDTQRVKLKITDEQPVFFIEQSNFLAVKQLFKTQNFWYSIRPLSMYNFAEQQIAGIYFKNISDSFKARDLLSENSIQLYEANIRLTERFLMERFINAGIEFIGYESLHNDVVTIENAKIKPTDYQPELRVLSLDIECSPSGELYSVGLYAGSKVGITQSVDNPTDMLNEAISNSLTYKKVIMRGEQETAEFQLNLQPKSKTDIRANNQQKDPLDECLKEINYIDWVTSEKDILLTLEATIQQIDPDIIIGWNVIDFDFRLLARRAKHHNLQLRIGRGKCHFQWIESRVDKGQGYIQLPGRKVIDGITALKAEAYFFPSFSLESMAQHFLGVGKKTENANDRLDEIVYNFKFNKIKLAEYNLQDCILVWEIFAQTRLLEFLIFRSQLTGLELDRAGGSVAAFTHLYLPRLHRYGYVSPNLPDSGGLMSPGGYVMDSKPGLYQQVLVLDYKSLYPSIIRTFKIDPLGLIAGLKEPADAIEGFRGACFSRDKNILPKLIEHLWSQRDIAKAEKDLARSQAIKILMNSFYGVLGSGGCAFYDSRLASSITLRGHAIMKQTAQWIRDLGFAVIYGDTDSTFVLLGNTVSNQQAQDIGHQIAQTINQLWRQHLAEDYQLACYLEIEFESHFTRFLMPTIRGSEKGSKKRYAGLKNIANKTELVFKGLENVRSDWTELAKMFQRELYQLLFSDKDPCEFIRRRVEEILNGQYDEQLVYRKRLGRPLAAYQKNIPPHVKAARMADAENKRLNKPLNYQNRGIIAYVMTLNGPEPVEYQKSSIDYQHYIDKQIEPVADGILPFTGLSFAQIIKSQLGLFDE</sequence>
<evidence type="ECO:0000256" key="6">
    <source>
        <dbReference type="ARBA" id="ARBA00049244"/>
    </source>
</evidence>
<comment type="caution">
    <text evidence="10">The sequence shown here is derived from an EMBL/GenBank/DDBJ whole genome shotgun (WGS) entry which is preliminary data.</text>
</comment>
<dbReference type="CDD" id="cd05537">
    <property type="entry name" value="POLBc_Pol_II"/>
    <property type="match status" value="1"/>
</dbReference>
<dbReference type="InterPro" id="IPR023211">
    <property type="entry name" value="DNA_pol_palm_dom_sf"/>
</dbReference>
<dbReference type="PRINTS" id="PR00106">
    <property type="entry name" value="DNAPOLB"/>
</dbReference>
<accession>A0ABV2BUJ6</accession>
<dbReference type="PROSITE" id="PS00116">
    <property type="entry name" value="DNA_POLYMERASE_B"/>
    <property type="match status" value="1"/>
</dbReference>
<comment type="similarity">
    <text evidence="1 7">Belongs to the DNA polymerase type-B family.</text>
</comment>